<reference evidence="9" key="1">
    <citation type="submission" date="2023-01" db="EMBL/GenBank/DDBJ databases">
        <title>Genome assembly of the deep-sea coral Lophelia pertusa.</title>
        <authorList>
            <person name="Herrera S."/>
            <person name="Cordes E."/>
        </authorList>
    </citation>
    <scope>NUCLEOTIDE SEQUENCE</scope>
    <source>
        <strain evidence="9">USNM1676648</strain>
        <tissue evidence="9">Polyp</tissue>
    </source>
</reference>
<evidence type="ECO:0000256" key="1">
    <source>
        <dbReference type="ARBA" id="ARBA00006432"/>
    </source>
</evidence>
<evidence type="ECO:0000256" key="6">
    <source>
        <dbReference type="ARBA" id="ARBA00048477"/>
    </source>
</evidence>
<proteinExistence type="inferred from homology"/>
<keyword evidence="2 9" id="KW-0436">Ligase</keyword>
<keyword evidence="10" id="KW-1185">Reference proteome</keyword>
<evidence type="ECO:0000259" key="7">
    <source>
        <dbReference type="Pfam" id="PF00501"/>
    </source>
</evidence>
<evidence type="ECO:0000256" key="5">
    <source>
        <dbReference type="ARBA" id="ARBA00039009"/>
    </source>
</evidence>
<evidence type="ECO:0000259" key="8">
    <source>
        <dbReference type="Pfam" id="PF13193"/>
    </source>
</evidence>
<gene>
    <name evidence="9" type="primary">ACSM4_4</name>
    <name evidence="9" type="ORF">OS493_034462</name>
</gene>
<name>A0A9W9Z7C7_9CNID</name>
<comment type="catalytic activity">
    <reaction evidence="6">
        <text>a medium-chain fatty acid + ATP + CoA = a medium-chain fatty acyl-CoA + AMP + diphosphate</text>
        <dbReference type="Rhea" id="RHEA:48340"/>
        <dbReference type="ChEBI" id="CHEBI:30616"/>
        <dbReference type="ChEBI" id="CHEBI:33019"/>
        <dbReference type="ChEBI" id="CHEBI:57287"/>
        <dbReference type="ChEBI" id="CHEBI:59558"/>
        <dbReference type="ChEBI" id="CHEBI:90546"/>
        <dbReference type="ChEBI" id="CHEBI:456215"/>
        <dbReference type="EC" id="6.2.1.2"/>
    </reaction>
    <physiologicalReaction direction="left-to-right" evidence="6">
        <dbReference type="Rhea" id="RHEA:48341"/>
    </physiologicalReaction>
</comment>
<dbReference type="Gene3D" id="3.40.50.12780">
    <property type="entry name" value="N-terminal domain of ligase-like"/>
    <property type="match status" value="1"/>
</dbReference>
<dbReference type="GO" id="GO:0006633">
    <property type="term" value="P:fatty acid biosynthetic process"/>
    <property type="evidence" value="ECO:0007669"/>
    <property type="project" value="TreeGrafter"/>
</dbReference>
<evidence type="ECO:0000256" key="3">
    <source>
        <dbReference type="ARBA" id="ARBA00022741"/>
    </source>
</evidence>
<dbReference type="GO" id="GO:0005524">
    <property type="term" value="F:ATP binding"/>
    <property type="evidence" value="ECO:0007669"/>
    <property type="project" value="UniProtKB-KW"/>
</dbReference>
<comment type="similarity">
    <text evidence="1">Belongs to the ATP-dependent AMP-binding enzyme family.</text>
</comment>
<sequence>MHSMYMNALEEEDVKSFSFPTLRYCIGGGEPINKQVLFKWKEETGMQLFNYYGQTEIADLSPGDDEGRASCGKAFPGVDMLIVDDNDQEVPPGTLGRVAVRVKPYRPVGMFTRYVDDPEKTAACFSGDLYFTGDVGRMDAEGYFWIIGRADELVNCYSHLVNPYDVENCLKEHPAVLDCAVVSSPNLMGETTKAFVVLSGGFKSRNQDEMIKELQDHVTCNTGKWMSPKKVVVEFIKDLPKTVVGKVNRQELKNREWSSSTQ</sequence>
<organism evidence="9 10">
    <name type="scientific">Desmophyllum pertusum</name>
    <dbReference type="NCBI Taxonomy" id="174260"/>
    <lineage>
        <taxon>Eukaryota</taxon>
        <taxon>Metazoa</taxon>
        <taxon>Cnidaria</taxon>
        <taxon>Anthozoa</taxon>
        <taxon>Hexacorallia</taxon>
        <taxon>Scleractinia</taxon>
        <taxon>Caryophylliina</taxon>
        <taxon>Caryophylliidae</taxon>
        <taxon>Desmophyllum</taxon>
    </lineage>
</organism>
<dbReference type="InterPro" id="IPR051087">
    <property type="entry name" value="Mitochondrial_ACSM"/>
</dbReference>
<dbReference type="InterPro" id="IPR045851">
    <property type="entry name" value="AMP-bd_C_sf"/>
</dbReference>
<dbReference type="OrthoDB" id="6614653at2759"/>
<keyword evidence="4" id="KW-0067">ATP-binding</keyword>
<dbReference type="AlphaFoldDB" id="A0A9W9Z7C7"/>
<dbReference type="InterPro" id="IPR000873">
    <property type="entry name" value="AMP-dep_synth/lig_dom"/>
</dbReference>
<dbReference type="GO" id="GO:0004321">
    <property type="term" value="F:fatty-acyl-CoA synthase activity"/>
    <property type="evidence" value="ECO:0007669"/>
    <property type="project" value="TreeGrafter"/>
</dbReference>
<protein>
    <recommendedName>
        <fullName evidence="5">medium-chain acyl-CoA ligase</fullName>
        <ecNumber evidence="5">6.2.1.2</ecNumber>
    </recommendedName>
</protein>
<feature type="domain" description="AMP-binding enzyme C-terminal" evidence="8">
    <location>
        <begin position="166"/>
        <end position="246"/>
    </location>
</feature>
<feature type="domain" description="AMP-dependent synthetase/ligase" evidence="7">
    <location>
        <begin position="6"/>
        <end position="101"/>
    </location>
</feature>
<dbReference type="Pfam" id="PF00501">
    <property type="entry name" value="AMP-binding"/>
    <property type="match status" value="1"/>
</dbReference>
<evidence type="ECO:0000256" key="4">
    <source>
        <dbReference type="ARBA" id="ARBA00022840"/>
    </source>
</evidence>
<dbReference type="GO" id="GO:0031956">
    <property type="term" value="F:medium-chain fatty acid-CoA ligase activity"/>
    <property type="evidence" value="ECO:0007669"/>
    <property type="project" value="UniProtKB-EC"/>
</dbReference>
<dbReference type="Proteomes" id="UP001163046">
    <property type="component" value="Unassembled WGS sequence"/>
</dbReference>
<dbReference type="EC" id="6.2.1.2" evidence="5"/>
<dbReference type="EMBL" id="MU826398">
    <property type="protein sequence ID" value="KAJ7376472.1"/>
    <property type="molecule type" value="Genomic_DNA"/>
</dbReference>
<dbReference type="PANTHER" id="PTHR43605:SF10">
    <property type="entry name" value="ACYL-COA SYNTHETASE MEDIUM CHAIN FAMILY MEMBER 3"/>
    <property type="match status" value="1"/>
</dbReference>
<dbReference type="Gene3D" id="3.30.300.30">
    <property type="match status" value="1"/>
</dbReference>
<dbReference type="GO" id="GO:0005759">
    <property type="term" value="C:mitochondrial matrix"/>
    <property type="evidence" value="ECO:0007669"/>
    <property type="project" value="TreeGrafter"/>
</dbReference>
<dbReference type="SUPFAM" id="SSF56801">
    <property type="entry name" value="Acetyl-CoA synthetase-like"/>
    <property type="match status" value="1"/>
</dbReference>
<evidence type="ECO:0000256" key="2">
    <source>
        <dbReference type="ARBA" id="ARBA00022598"/>
    </source>
</evidence>
<comment type="caution">
    <text evidence="9">The sequence shown here is derived from an EMBL/GenBank/DDBJ whole genome shotgun (WGS) entry which is preliminary data.</text>
</comment>
<keyword evidence="3" id="KW-0547">Nucleotide-binding</keyword>
<dbReference type="PANTHER" id="PTHR43605">
    <property type="entry name" value="ACYL-COENZYME A SYNTHETASE"/>
    <property type="match status" value="1"/>
</dbReference>
<accession>A0A9W9Z7C7</accession>
<dbReference type="InterPro" id="IPR042099">
    <property type="entry name" value="ANL_N_sf"/>
</dbReference>
<evidence type="ECO:0000313" key="9">
    <source>
        <dbReference type="EMBL" id="KAJ7376472.1"/>
    </source>
</evidence>
<dbReference type="GO" id="GO:0006637">
    <property type="term" value="P:acyl-CoA metabolic process"/>
    <property type="evidence" value="ECO:0007669"/>
    <property type="project" value="TreeGrafter"/>
</dbReference>
<dbReference type="Pfam" id="PF13193">
    <property type="entry name" value="AMP-binding_C"/>
    <property type="match status" value="1"/>
</dbReference>
<dbReference type="InterPro" id="IPR025110">
    <property type="entry name" value="AMP-bd_C"/>
</dbReference>
<evidence type="ECO:0000313" key="10">
    <source>
        <dbReference type="Proteomes" id="UP001163046"/>
    </source>
</evidence>